<proteinExistence type="predicted"/>
<name>A0A9D2EBD7_9MICO</name>
<comment type="caution">
    <text evidence="1">The sequence shown here is derived from an EMBL/GenBank/DDBJ whole genome shotgun (WGS) entry which is preliminary data.</text>
</comment>
<reference evidence="1" key="1">
    <citation type="journal article" date="2021" name="PeerJ">
        <title>Extensive microbial diversity within the chicken gut microbiome revealed by metagenomics and culture.</title>
        <authorList>
            <person name="Gilroy R."/>
            <person name="Ravi A."/>
            <person name="Getino M."/>
            <person name="Pursley I."/>
            <person name="Horton D.L."/>
            <person name="Alikhan N.F."/>
            <person name="Baker D."/>
            <person name="Gharbi K."/>
            <person name="Hall N."/>
            <person name="Watson M."/>
            <person name="Adriaenssens E.M."/>
            <person name="Foster-Nyarko E."/>
            <person name="Jarju S."/>
            <person name="Secka A."/>
            <person name="Antonio M."/>
            <person name="Oren A."/>
            <person name="Chaudhuri R.R."/>
            <person name="La Ragione R."/>
            <person name="Hildebrand F."/>
            <person name="Pallen M.J."/>
        </authorList>
    </citation>
    <scope>NUCLEOTIDE SEQUENCE</scope>
    <source>
        <strain evidence="1">ChiGjej4B4-7305</strain>
    </source>
</reference>
<evidence type="ECO:0000313" key="1">
    <source>
        <dbReference type="EMBL" id="HIZ34293.1"/>
    </source>
</evidence>
<reference evidence="1" key="2">
    <citation type="submission" date="2021-04" db="EMBL/GenBank/DDBJ databases">
        <authorList>
            <person name="Gilroy R."/>
        </authorList>
    </citation>
    <scope>NUCLEOTIDE SEQUENCE</scope>
    <source>
        <strain evidence="1">ChiGjej4B4-7305</strain>
    </source>
</reference>
<dbReference type="AlphaFoldDB" id="A0A9D2EBD7"/>
<sequence>MTAIDAWKAAGAAGDVASAVAALAADAELISPLTAQFTFRGRGEISQLLEAVFEVVSDYRYERDLRGDREAFLTVRAQVRGVELHEVQHLELDQDGAISRITMAGRPLPALTALTRALGPALSRRQGNPAVARKLTLAGAFLDAVARTGDARYVPLAGPPRSP</sequence>
<dbReference type="SUPFAM" id="SSF54427">
    <property type="entry name" value="NTF2-like"/>
    <property type="match status" value="1"/>
</dbReference>
<dbReference type="Gene3D" id="3.10.450.50">
    <property type="match status" value="1"/>
</dbReference>
<gene>
    <name evidence="1" type="ORF">H9815_00830</name>
</gene>
<evidence type="ECO:0008006" key="3">
    <source>
        <dbReference type="Google" id="ProtNLM"/>
    </source>
</evidence>
<evidence type="ECO:0000313" key="2">
    <source>
        <dbReference type="Proteomes" id="UP000824037"/>
    </source>
</evidence>
<dbReference type="Proteomes" id="UP000824037">
    <property type="component" value="Unassembled WGS sequence"/>
</dbReference>
<dbReference type="InterPro" id="IPR032710">
    <property type="entry name" value="NTF2-like_dom_sf"/>
</dbReference>
<organism evidence="1 2">
    <name type="scientific">Candidatus Ruania gallistercoris</name>
    <dbReference type="NCBI Taxonomy" id="2838746"/>
    <lineage>
        <taxon>Bacteria</taxon>
        <taxon>Bacillati</taxon>
        <taxon>Actinomycetota</taxon>
        <taxon>Actinomycetes</taxon>
        <taxon>Micrococcales</taxon>
        <taxon>Ruaniaceae</taxon>
        <taxon>Ruania</taxon>
    </lineage>
</organism>
<dbReference type="EMBL" id="DXBY01000016">
    <property type="protein sequence ID" value="HIZ34293.1"/>
    <property type="molecule type" value="Genomic_DNA"/>
</dbReference>
<protein>
    <recommendedName>
        <fullName evidence="3">Nuclear transport factor 2 family protein</fullName>
    </recommendedName>
</protein>
<accession>A0A9D2EBD7</accession>